<keyword evidence="1" id="KW-0812">Transmembrane</keyword>
<dbReference type="PANTHER" id="PTHR23028:SF131">
    <property type="entry name" value="BLR2367 PROTEIN"/>
    <property type="match status" value="1"/>
</dbReference>
<comment type="caution">
    <text evidence="3">The sequence shown here is derived from an EMBL/GenBank/DDBJ whole genome shotgun (WGS) entry which is preliminary data.</text>
</comment>
<feature type="transmembrane region" description="Helical" evidence="1">
    <location>
        <begin position="12"/>
        <end position="32"/>
    </location>
</feature>
<dbReference type="InterPro" id="IPR002656">
    <property type="entry name" value="Acyl_transf_3_dom"/>
</dbReference>
<evidence type="ECO:0000259" key="2">
    <source>
        <dbReference type="Pfam" id="PF01757"/>
    </source>
</evidence>
<feature type="transmembrane region" description="Helical" evidence="1">
    <location>
        <begin position="166"/>
        <end position="186"/>
    </location>
</feature>
<proteinExistence type="predicted"/>
<keyword evidence="1" id="KW-0472">Membrane</keyword>
<protein>
    <recommendedName>
        <fullName evidence="2">Acyltransferase 3 domain-containing protein</fullName>
    </recommendedName>
</protein>
<evidence type="ECO:0000256" key="1">
    <source>
        <dbReference type="SAM" id="Phobius"/>
    </source>
</evidence>
<feature type="transmembrane region" description="Helical" evidence="1">
    <location>
        <begin position="285"/>
        <end position="307"/>
    </location>
</feature>
<feature type="transmembrane region" description="Helical" evidence="1">
    <location>
        <begin position="247"/>
        <end position="265"/>
    </location>
</feature>
<evidence type="ECO:0000313" key="3">
    <source>
        <dbReference type="EMBL" id="CAD6546910.1"/>
    </source>
</evidence>
<reference evidence="3 4" key="1">
    <citation type="submission" date="2020-10" db="EMBL/GenBank/DDBJ databases">
        <authorList>
            <person name="Peeters C."/>
        </authorList>
    </citation>
    <scope>NUCLEOTIDE SEQUENCE [LARGE SCALE GENOMIC DNA]</scope>
    <source>
        <strain evidence="3 4">LMG 28140</strain>
    </source>
</reference>
<dbReference type="EMBL" id="CAJHCP010000009">
    <property type="protein sequence ID" value="CAD6546910.1"/>
    <property type="molecule type" value="Genomic_DNA"/>
</dbReference>
<feature type="transmembrane region" description="Helical" evidence="1">
    <location>
        <begin position="219"/>
        <end position="235"/>
    </location>
</feature>
<name>A0ABN7I074_9BURK</name>
<sequence length="341" mass="36735">MQHAYLAVDMFFMLSGLVLALNYASTVTLGAGSKPYLSFIQKRIARVFPLYLFVTVVKTAYDLSKHIGLGLAMPDTWELKTMIANLFLVQAWGISESAVGPAWSLSTEFGAYILFPILVALTIHSRTAVAWIMTILSGALLVAAAMGNSGCTTCTGYLDIFRGDTLYPLMRCVAGFTFGLTGYRLWSVPSIRAIASANLFALLSAFGMLGAYFAGLPDLAIYALLFATVMACLGNSKAANAMFGNRVVFFFGKISFSIYLVHILLAPAVKRVVALSDAHLGHFSVVASALFAFVTVIACSAASYHMVEMPGRRLALRLMSRKNKNDEAPAVIAIEEGDAAR</sequence>
<gene>
    <name evidence="3" type="ORF">LMG28140_04396</name>
</gene>
<feature type="transmembrane region" description="Helical" evidence="1">
    <location>
        <begin position="193"/>
        <end position="213"/>
    </location>
</feature>
<feature type="transmembrane region" description="Helical" evidence="1">
    <location>
        <begin position="128"/>
        <end position="146"/>
    </location>
</feature>
<dbReference type="RefSeq" id="WP_201644355.1">
    <property type="nucleotide sequence ID" value="NZ_CAJHCP010000009.1"/>
</dbReference>
<keyword evidence="1" id="KW-1133">Transmembrane helix</keyword>
<dbReference type="InterPro" id="IPR050879">
    <property type="entry name" value="Acyltransferase_3"/>
</dbReference>
<organism evidence="3 4">
    <name type="scientific">Paraburkholderia metrosideri</name>
    <dbReference type="NCBI Taxonomy" id="580937"/>
    <lineage>
        <taxon>Bacteria</taxon>
        <taxon>Pseudomonadati</taxon>
        <taxon>Pseudomonadota</taxon>
        <taxon>Betaproteobacteria</taxon>
        <taxon>Burkholderiales</taxon>
        <taxon>Burkholderiaceae</taxon>
        <taxon>Paraburkholderia</taxon>
    </lineage>
</organism>
<feature type="transmembrane region" description="Helical" evidence="1">
    <location>
        <begin position="44"/>
        <end position="61"/>
    </location>
</feature>
<accession>A0ABN7I074</accession>
<feature type="domain" description="Acyltransferase 3" evidence="2">
    <location>
        <begin position="6"/>
        <end position="302"/>
    </location>
</feature>
<keyword evidence="4" id="KW-1185">Reference proteome</keyword>
<dbReference type="Proteomes" id="UP000598032">
    <property type="component" value="Unassembled WGS sequence"/>
</dbReference>
<dbReference type="Pfam" id="PF01757">
    <property type="entry name" value="Acyl_transf_3"/>
    <property type="match status" value="1"/>
</dbReference>
<dbReference type="PANTHER" id="PTHR23028">
    <property type="entry name" value="ACETYLTRANSFERASE"/>
    <property type="match status" value="1"/>
</dbReference>
<evidence type="ECO:0000313" key="4">
    <source>
        <dbReference type="Proteomes" id="UP000598032"/>
    </source>
</evidence>
<feature type="transmembrane region" description="Helical" evidence="1">
    <location>
        <begin position="102"/>
        <end position="121"/>
    </location>
</feature>